<comment type="caution">
    <text evidence="2">The sequence shown here is derived from an EMBL/GenBank/DDBJ whole genome shotgun (WGS) entry which is preliminary data.</text>
</comment>
<dbReference type="Proteomes" id="UP001559025">
    <property type="component" value="Unassembled WGS sequence"/>
</dbReference>
<feature type="chain" id="PRO_5047104997" evidence="1">
    <location>
        <begin position="33"/>
        <end position="283"/>
    </location>
</feature>
<protein>
    <submittedName>
        <fullName evidence="2">Uncharacterized protein</fullName>
    </submittedName>
</protein>
<name>A0ABV3WYR8_9HYPH</name>
<sequence length="283" mass="30202">MSVGGAVIKVARLRGALIGLAMFGMPTAPAFAEPVLRPDLADRVAGREDVTFADLVRLVVPGTAGNEAIDVREIGSELVEDLEPASGAAPRLAAVPVRSGGLDRMAVLLDFGSGRDVVGLAVLALFDVAGEPRLLDAANVASGQHTYFLEPARMAVGVDDDLLAVGSTHANSSQTYTTVPLVLVRNDQLELVDMISAFDERLCAYERTQRLDLRHGAQEPFSDVVATLTEVSTRSGDDCGEAPVPEARTRTITVTYRWDAGAHRYIPDSDAFDVLARENEGRF</sequence>
<keyword evidence="1" id="KW-0732">Signal</keyword>
<dbReference type="RefSeq" id="WP_368804630.1">
    <property type="nucleotide sequence ID" value="NZ_JAZHFV010000007.1"/>
</dbReference>
<reference evidence="2 3" key="1">
    <citation type="submission" date="2024-01" db="EMBL/GenBank/DDBJ databases">
        <title>New evidence supports the origin of RcGTA from prophage.</title>
        <authorList>
            <person name="Xu Y."/>
            <person name="Liu B."/>
            <person name="Chen F."/>
        </authorList>
    </citation>
    <scope>NUCLEOTIDE SEQUENCE [LARGE SCALE GENOMIC DNA]</scope>
    <source>
        <strain evidence="2 3">CBW1107-2</strain>
    </source>
</reference>
<proteinExistence type="predicted"/>
<keyword evidence="3" id="KW-1185">Reference proteome</keyword>
<feature type="signal peptide" evidence="1">
    <location>
        <begin position="1"/>
        <end position="32"/>
    </location>
</feature>
<evidence type="ECO:0000313" key="2">
    <source>
        <dbReference type="EMBL" id="MEX4009835.1"/>
    </source>
</evidence>
<evidence type="ECO:0000313" key="3">
    <source>
        <dbReference type="Proteomes" id="UP001559025"/>
    </source>
</evidence>
<evidence type="ECO:0000256" key="1">
    <source>
        <dbReference type="SAM" id="SignalP"/>
    </source>
</evidence>
<organism evidence="2 3">
    <name type="scientific">Neoaquamicrobium sediminum</name>
    <dbReference type="NCBI Taxonomy" id="1849104"/>
    <lineage>
        <taxon>Bacteria</taxon>
        <taxon>Pseudomonadati</taxon>
        <taxon>Pseudomonadota</taxon>
        <taxon>Alphaproteobacteria</taxon>
        <taxon>Hyphomicrobiales</taxon>
        <taxon>Phyllobacteriaceae</taxon>
        <taxon>Neoaquamicrobium</taxon>
    </lineage>
</organism>
<accession>A0ABV3WYR8</accession>
<dbReference type="EMBL" id="JAZHFV010000007">
    <property type="protein sequence ID" value="MEX4009835.1"/>
    <property type="molecule type" value="Genomic_DNA"/>
</dbReference>
<gene>
    <name evidence="2" type="ORF">V1479_21185</name>
</gene>